<dbReference type="InterPro" id="IPR014284">
    <property type="entry name" value="RNA_pol_sigma-70_dom"/>
</dbReference>
<evidence type="ECO:0000313" key="8">
    <source>
        <dbReference type="Proteomes" id="UP000198964"/>
    </source>
</evidence>
<evidence type="ECO:0000259" key="5">
    <source>
        <dbReference type="Pfam" id="PF04542"/>
    </source>
</evidence>
<dbReference type="Pfam" id="PF04542">
    <property type="entry name" value="Sigma70_r2"/>
    <property type="match status" value="1"/>
</dbReference>
<proteinExistence type="inferred from homology"/>
<organism evidence="7 8">
    <name type="scientific">Sunxiuqinia elliptica</name>
    <dbReference type="NCBI Taxonomy" id="655355"/>
    <lineage>
        <taxon>Bacteria</taxon>
        <taxon>Pseudomonadati</taxon>
        <taxon>Bacteroidota</taxon>
        <taxon>Bacteroidia</taxon>
        <taxon>Marinilabiliales</taxon>
        <taxon>Prolixibacteraceae</taxon>
        <taxon>Sunxiuqinia</taxon>
    </lineage>
</organism>
<feature type="domain" description="RNA polymerase sigma factor 70 region 4 type 2" evidence="6">
    <location>
        <begin position="126"/>
        <end position="178"/>
    </location>
</feature>
<dbReference type="SUPFAM" id="SSF88946">
    <property type="entry name" value="Sigma2 domain of RNA polymerase sigma factors"/>
    <property type="match status" value="1"/>
</dbReference>
<dbReference type="InterPro" id="IPR007627">
    <property type="entry name" value="RNA_pol_sigma70_r2"/>
</dbReference>
<accession>A0A1I2GUY4</accession>
<keyword evidence="4" id="KW-0804">Transcription</keyword>
<dbReference type="Proteomes" id="UP000198964">
    <property type="component" value="Unassembled WGS sequence"/>
</dbReference>
<gene>
    <name evidence="7" type="ORF">SAMN05216283_103105</name>
</gene>
<dbReference type="InterPro" id="IPR013325">
    <property type="entry name" value="RNA_pol_sigma_r2"/>
</dbReference>
<dbReference type="GO" id="GO:0016987">
    <property type="term" value="F:sigma factor activity"/>
    <property type="evidence" value="ECO:0007669"/>
    <property type="project" value="UniProtKB-KW"/>
</dbReference>
<dbReference type="InterPro" id="IPR036388">
    <property type="entry name" value="WH-like_DNA-bd_sf"/>
</dbReference>
<dbReference type="GO" id="GO:0003677">
    <property type="term" value="F:DNA binding"/>
    <property type="evidence" value="ECO:0007669"/>
    <property type="project" value="InterPro"/>
</dbReference>
<dbReference type="STRING" id="655355.SAMN05216283_103105"/>
<evidence type="ECO:0000256" key="3">
    <source>
        <dbReference type="ARBA" id="ARBA00023082"/>
    </source>
</evidence>
<dbReference type="GO" id="GO:0006352">
    <property type="term" value="P:DNA-templated transcription initiation"/>
    <property type="evidence" value="ECO:0007669"/>
    <property type="project" value="InterPro"/>
</dbReference>
<sequence>MSTLKERELLLKLSNGDQLAYGVIFRLYYNRLFYFARHYLNDHEVAQDVVQDVFSDIWEDHHKFSKVRNLSSWLHTLCKNQCLKKIDHIKVMQKHERSLKYRELLIAQGALRDLDTSPVAFNEISEIIDKTLRQIPKQTRLIFEMSRNENKKNREIAKELNISQKTVEANISKALKLLRKSLHHYLPFLLFLI</sequence>
<evidence type="ECO:0000256" key="4">
    <source>
        <dbReference type="ARBA" id="ARBA00023163"/>
    </source>
</evidence>
<evidence type="ECO:0000256" key="1">
    <source>
        <dbReference type="ARBA" id="ARBA00010641"/>
    </source>
</evidence>
<keyword evidence="8" id="KW-1185">Reference proteome</keyword>
<dbReference type="SUPFAM" id="SSF88659">
    <property type="entry name" value="Sigma3 and sigma4 domains of RNA polymerase sigma factors"/>
    <property type="match status" value="1"/>
</dbReference>
<reference evidence="7 8" key="1">
    <citation type="submission" date="2016-10" db="EMBL/GenBank/DDBJ databases">
        <authorList>
            <person name="de Groot N.N."/>
        </authorList>
    </citation>
    <scope>NUCLEOTIDE SEQUENCE [LARGE SCALE GENOMIC DNA]</scope>
    <source>
        <strain evidence="7 8">CGMCC 1.9156</strain>
    </source>
</reference>
<evidence type="ECO:0000313" key="7">
    <source>
        <dbReference type="EMBL" id="SFF20436.1"/>
    </source>
</evidence>
<keyword evidence="3" id="KW-0731">Sigma factor</keyword>
<dbReference type="Gene3D" id="1.10.10.10">
    <property type="entry name" value="Winged helix-like DNA-binding domain superfamily/Winged helix DNA-binding domain"/>
    <property type="match status" value="1"/>
</dbReference>
<dbReference type="PANTHER" id="PTHR43133">
    <property type="entry name" value="RNA POLYMERASE ECF-TYPE SIGMA FACTO"/>
    <property type="match status" value="1"/>
</dbReference>
<dbReference type="Gene3D" id="1.10.1740.10">
    <property type="match status" value="1"/>
</dbReference>
<dbReference type="NCBIfam" id="TIGR02985">
    <property type="entry name" value="Sig70_bacteroi1"/>
    <property type="match status" value="1"/>
</dbReference>
<name>A0A1I2GUY4_9BACT</name>
<dbReference type="InterPro" id="IPR013249">
    <property type="entry name" value="RNA_pol_sigma70_r4_t2"/>
</dbReference>
<feature type="domain" description="RNA polymerase sigma-70 region 2" evidence="5">
    <location>
        <begin position="25"/>
        <end position="86"/>
    </location>
</feature>
<comment type="similarity">
    <text evidence="1">Belongs to the sigma-70 factor family. ECF subfamily.</text>
</comment>
<keyword evidence="2" id="KW-0805">Transcription regulation</keyword>
<dbReference type="InterPro" id="IPR014327">
    <property type="entry name" value="RNA_pol_sigma70_bacteroid"/>
</dbReference>
<dbReference type="InterPro" id="IPR013324">
    <property type="entry name" value="RNA_pol_sigma_r3/r4-like"/>
</dbReference>
<dbReference type="AlphaFoldDB" id="A0A1I2GUY4"/>
<dbReference type="InterPro" id="IPR039425">
    <property type="entry name" value="RNA_pol_sigma-70-like"/>
</dbReference>
<protein>
    <submittedName>
        <fullName evidence="7">RNA polymerase sigma-70 factor, ECF subfamily</fullName>
    </submittedName>
</protein>
<dbReference type="RefSeq" id="WP_093919534.1">
    <property type="nucleotide sequence ID" value="NZ_FONW01000003.1"/>
</dbReference>
<evidence type="ECO:0000259" key="6">
    <source>
        <dbReference type="Pfam" id="PF08281"/>
    </source>
</evidence>
<dbReference type="PANTHER" id="PTHR43133:SF46">
    <property type="entry name" value="RNA POLYMERASE SIGMA-70 FACTOR ECF SUBFAMILY"/>
    <property type="match status" value="1"/>
</dbReference>
<evidence type="ECO:0000256" key="2">
    <source>
        <dbReference type="ARBA" id="ARBA00023015"/>
    </source>
</evidence>
<dbReference type="NCBIfam" id="TIGR02937">
    <property type="entry name" value="sigma70-ECF"/>
    <property type="match status" value="1"/>
</dbReference>
<dbReference type="EMBL" id="FONW01000003">
    <property type="protein sequence ID" value="SFF20436.1"/>
    <property type="molecule type" value="Genomic_DNA"/>
</dbReference>
<dbReference type="Pfam" id="PF08281">
    <property type="entry name" value="Sigma70_r4_2"/>
    <property type="match status" value="1"/>
</dbReference>